<dbReference type="SUPFAM" id="SSF51569">
    <property type="entry name" value="Aldolase"/>
    <property type="match status" value="1"/>
</dbReference>
<keyword evidence="2 7" id="KW-0963">Cytoplasm</keyword>
<comment type="function">
    <text evidence="6 7">Catalyzes a reversible aldol reaction between acetaldehyde and D-glyceraldehyde 3-phosphate to generate 2-deoxy-D-ribose 5-phosphate.</text>
</comment>
<accession>A0A7V3VTT6</accession>
<evidence type="ECO:0000313" key="8">
    <source>
        <dbReference type="EMBL" id="HGE75826.1"/>
    </source>
</evidence>
<comment type="catalytic activity">
    <reaction evidence="5 7">
        <text>2-deoxy-D-ribose 5-phosphate = D-glyceraldehyde 3-phosphate + acetaldehyde</text>
        <dbReference type="Rhea" id="RHEA:12821"/>
        <dbReference type="ChEBI" id="CHEBI:15343"/>
        <dbReference type="ChEBI" id="CHEBI:59776"/>
        <dbReference type="ChEBI" id="CHEBI:62877"/>
        <dbReference type="EC" id="4.1.2.4"/>
    </reaction>
</comment>
<dbReference type="GO" id="GO:0016052">
    <property type="term" value="P:carbohydrate catabolic process"/>
    <property type="evidence" value="ECO:0007669"/>
    <property type="project" value="TreeGrafter"/>
</dbReference>
<dbReference type="InterPro" id="IPR011343">
    <property type="entry name" value="DeoC"/>
</dbReference>
<dbReference type="FunFam" id="3.20.20.70:FF:000044">
    <property type="entry name" value="Deoxyribose-phosphate aldolase"/>
    <property type="match status" value="1"/>
</dbReference>
<comment type="similarity">
    <text evidence="1 7">Belongs to the DeoC/FbaB aldolase family. DeoC type 1 subfamily.</text>
</comment>
<dbReference type="NCBIfam" id="TIGR00126">
    <property type="entry name" value="deoC"/>
    <property type="match status" value="1"/>
</dbReference>
<evidence type="ECO:0000256" key="7">
    <source>
        <dbReference type="HAMAP-Rule" id="MF_00114"/>
    </source>
</evidence>
<evidence type="ECO:0000256" key="6">
    <source>
        <dbReference type="ARBA" id="ARBA00056337"/>
    </source>
</evidence>
<organism evidence="8">
    <name type="scientific">Mesoaciditoga lauensis</name>
    <dbReference type="NCBI Taxonomy" id="1495039"/>
    <lineage>
        <taxon>Bacteria</taxon>
        <taxon>Thermotogati</taxon>
        <taxon>Thermotogota</taxon>
        <taxon>Thermotogae</taxon>
        <taxon>Mesoaciditogales</taxon>
        <taxon>Mesoaciditogaceae</taxon>
        <taxon>Mesoaciditoga</taxon>
    </lineage>
</organism>
<dbReference type="UniPathway" id="UPA00002">
    <property type="reaction ID" value="UER00468"/>
</dbReference>
<evidence type="ECO:0000256" key="2">
    <source>
        <dbReference type="ARBA" id="ARBA00022490"/>
    </source>
</evidence>
<dbReference type="HAMAP" id="MF_00114">
    <property type="entry name" value="DeoC_type1"/>
    <property type="match status" value="1"/>
</dbReference>
<dbReference type="EC" id="4.1.2.4" evidence="7"/>
<dbReference type="InterPro" id="IPR013785">
    <property type="entry name" value="Aldolase_TIM"/>
</dbReference>
<feature type="active site" description="Proton donor/acceptor" evidence="7">
    <location>
        <position position="205"/>
    </location>
</feature>
<dbReference type="PANTHER" id="PTHR10889:SF1">
    <property type="entry name" value="DEOXYRIBOSE-PHOSPHATE ALDOLASE"/>
    <property type="match status" value="1"/>
</dbReference>
<dbReference type="PANTHER" id="PTHR10889">
    <property type="entry name" value="DEOXYRIBOSE-PHOSPHATE ALDOLASE"/>
    <property type="match status" value="1"/>
</dbReference>
<dbReference type="EMBL" id="DTPE01000273">
    <property type="protein sequence ID" value="HGE75826.1"/>
    <property type="molecule type" value="Genomic_DNA"/>
</dbReference>
<proteinExistence type="inferred from homology"/>
<dbReference type="AlphaFoldDB" id="A0A7V3VTT6"/>
<dbReference type="Gene3D" id="3.20.20.70">
    <property type="entry name" value="Aldolase class I"/>
    <property type="match status" value="1"/>
</dbReference>
<reference evidence="8" key="1">
    <citation type="journal article" date="2020" name="mSystems">
        <title>Genome- and Community-Level Interaction Insights into Carbon Utilization and Element Cycling Functions of Hydrothermarchaeota in Hydrothermal Sediment.</title>
        <authorList>
            <person name="Zhou Z."/>
            <person name="Liu Y."/>
            <person name="Xu W."/>
            <person name="Pan J."/>
            <person name="Luo Z.H."/>
            <person name="Li M."/>
        </authorList>
    </citation>
    <scope>NUCLEOTIDE SEQUENCE [LARGE SCALE GENOMIC DNA]</scope>
    <source>
        <strain evidence="8">SpSt-966</strain>
    </source>
</reference>
<evidence type="ECO:0000256" key="1">
    <source>
        <dbReference type="ARBA" id="ARBA00010936"/>
    </source>
</evidence>
<feature type="active site" description="Schiff-base intermediate with acetaldehyde" evidence="7">
    <location>
        <position position="176"/>
    </location>
</feature>
<comment type="caution">
    <text evidence="8">The sequence shown here is derived from an EMBL/GenBank/DDBJ whole genome shotgun (WGS) entry which is preliminary data.</text>
</comment>
<feature type="active site" description="Proton donor/acceptor" evidence="7">
    <location>
        <position position="114"/>
    </location>
</feature>
<evidence type="ECO:0000256" key="4">
    <source>
        <dbReference type="ARBA" id="ARBA00023270"/>
    </source>
</evidence>
<evidence type="ECO:0000256" key="3">
    <source>
        <dbReference type="ARBA" id="ARBA00023239"/>
    </source>
</evidence>
<keyword evidence="3 7" id="KW-0456">Lyase</keyword>
<evidence type="ECO:0000256" key="5">
    <source>
        <dbReference type="ARBA" id="ARBA00048791"/>
    </source>
</evidence>
<dbReference type="CDD" id="cd00959">
    <property type="entry name" value="DeoC"/>
    <property type="match status" value="1"/>
</dbReference>
<dbReference type="GO" id="GO:0004139">
    <property type="term" value="F:deoxyribose-phosphate aldolase activity"/>
    <property type="evidence" value="ECO:0007669"/>
    <property type="project" value="UniProtKB-UniRule"/>
</dbReference>
<dbReference type="InterPro" id="IPR028581">
    <property type="entry name" value="DeoC_typeI"/>
</dbReference>
<dbReference type="Pfam" id="PF01791">
    <property type="entry name" value="DeoC"/>
    <property type="match status" value="1"/>
</dbReference>
<dbReference type="GO" id="GO:0009264">
    <property type="term" value="P:deoxyribonucleotide catabolic process"/>
    <property type="evidence" value="ECO:0007669"/>
    <property type="project" value="UniProtKB-UniRule"/>
</dbReference>
<protein>
    <recommendedName>
        <fullName evidence="7">Deoxyribose-phosphate aldolase</fullName>
        <shortName evidence="7">DERA</shortName>
        <ecNumber evidence="7">4.1.2.4</ecNumber>
    </recommendedName>
    <alternativeName>
        <fullName evidence="7">2-deoxy-D-ribose 5-phosphate aldolase</fullName>
    </alternativeName>
    <alternativeName>
        <fullName evidence="7">Phosphodeoxyriboaldolase</fullName>
        <shortName evidence="7">Deoxyriboaldolase</shortName>
    </alternativeName>
</protein>
<dbReference type="SMART" id="SM01133">
    <property type="entry name" value="DeoC"/>
    <property type="match status" value="1"/>
</dbReference>
<dbReference type="PIRSF" id="PIRSF001357">
    <property type="entry name" value="DeoC"/>
    <property type="match status" value="1"/>
</dbReference>
<keyword evidence="4 7" id="KW-0704">Schiff base</keyword>
<comment type="subcellular location">
    <subcellularLocation>
        <location evidence="7">Cytoplasm</location>
    </subcellularLocation>
</comment>
<sequence>MVKIEKEILRAKTFSFRAQRCELSKDDLARMIDHTLLSPDATSSEIEKICDEAKKYNFYSVCVNSFRVPKSFEKLRNTKVKIASVVAFPFGAVSSKLKAEETRWAIENGADEVDMVINIGALKDSEFEEVYDDISAVVESAKGKTVKVIIETALLTFEEKVAACVISKEARATFVKTSTGYSKGGATAEDVALMRFVVGTSMGVKASGGIHSYEDALKMVCAGATRIGASKSVDIMGGAK</sequence>
<name>A0A7V3VTT6_9BACT</name>
<dbReference type="GO" id="GO:0006018">
    <property type="term" value="P:2-deoxyribose 1-phosphate catabolic process"/>
    <property type="evidence" value="ECO:0007669"/>
    <property type="project" value="UniProtKB-UniRule"/>
</dbReference>
<dbReference type="InterPro" id="IPR002915">
    <property type="entry name" value="DeoC/FbaB/LacD_aldolase"/>
</dbReference>
<comment type="pathway">
    <text evidence="7">Carbohydrate degradation; 2-deoxy-D-ribose 1-phosphate degradation; D-glyceraldehyde 3-phosphate and acetaldehyde from 2-deoxy-alpha-D-ribose 1-phosphate: step 2/2.</text>
</comment>
<dbReference type="GO" id="GO:0005737">
    <property type="term" value="C:cytoplasm"/>
    <property type="evidence" value="ECO:0007669"/>
    <property type="project" value="UniProtKB-SubCell"/>
</dbReference>
<gene>
    <name evidence="7 8" type="primary">deoC</name>
    <name evidence="8" type="ORF">ENX73_06890</name>
</gene>